<dbReference type="InterPro" id="IPR011009">
    <property type="entry name" value="Kinase-like_dom_sf"/>
</dbReference>
<evidence type="ECO:0000256" key="9">
    <source>
        <dbReference type="ARBA" id="ARBA00047811"/>
    </source>
</evidence>
<comment type="catalytic activity">
    <reaction evidence="11">
        <text>[DNA-directed RNA polymerase] + ATP = phospho-[DNA-directed RNA polymerase] + ADP + H(+)</text>
        <dbReference type="Rhea" id="RHEA:10216"/>
        <dbReference type="Rhea" id="RHEA-COMP:11321"/>
        <dbReference type="Rhea" id="RHEA-COMP:11322"/>
        <dbReference type="ChEBI" id="CHEBI:15378"/>
        <dbReference type="ChEBI" id="CHEBI:30616"/>
        <dbReference type="ChEBI" id="CHEBI:43176"/>
        <dbReference type="ChEBI" id="CHEBI:68546"/>
        <dbReference type="ChEBI" id="CHEBI:456216"/>
        <dbReference type="EC" id="2.7.11.23"/>
    </reaction>
</comment>
<evidence type="ECO:0000256" key="7">
    <source>
        <dbReference type="ARBA" id="ARBA00022840"/>
    </source>
</evidence>
<evidence type="ECO:0000256" key="4">
    <source>
        <dbReference type="ARBA" id="ARBA00022679"/>
    </source>
</evidence>
<feature type="region of interest" description="Disordered" evidence="12">
    <location>
        <begin position="1"/>
        <end position="499"/>
    </location>
</feature>
<feature type="region of interest" description="Disordered" evidence="12">
    <location>
        <begin position="908"/>
        <end position="966"/>
    </location>
</feature>
<feature type="compositionally biased region" description="Basic and acidic residues" evidence="12">
    <location>
        <begin position="925"/>
        <end position="935"/>
    </location>
</feature>
<feature type="compositionally biased region" description="Polar residues" evidence="12">
    <location>
        <begin position="94"/>
        <end position="105"/>
    </location>
</feature>
<dbReference type="EMBL" id="QNUK01000047">
    <property type="protein sequence ID" value="KAF5905221.1"/>
    <property type="molecule type" value="Genomic_DNA"/>
</dbReference>
<evidence type="ECO:0000256" key="10">
    <source>
        <dbReference type="ARBA" id="ARBA00048367"/>
    </source>
</evidence>
<feature type="compositionally biased region" description="Low complexity" evidence="12">
    <location>
        <begin position="1103"/>
        <end position="1115"/>
    </location>
</feature>
<feature type="domain" description="Protein kinase" evidence="13">
    <location>
        <begin position="589"/>
        <end position="882"/>
    </location>
</feature>
<feature type="compositionally biased region" description="Low complexity" evidence="12">
    <location>
        <begin position="1334"/>
        <end position="1343"/>
    </location>
</feature>
<feature type="compositionally biased region" description="Basic and acidic residues" evidence="12">
    <location>
        <begin position="141"/>
        <end position="180"/>
    </location>
</feature>
<feature type="compositionally biased region" description="Pro residues" evidence="12">
    <location>
        <begin position="1042"/>
        <end position="1055"/>
    </location>
</feature>
<feature type="compositionally biased region" description="Basic residues" evidence="12">
    <location>
        <begin position="342"/>
        <end position="357"/>
    </location>
</feature>
<feature type="compositionally biased region" description="Basic residues" evidence="12">
    <location>
        <begin position="19"/>
        <end position="28"/>
    </location>
</feature>
<dbReference type="GO" id="GO:0008024">
    <property type="term" value="C:cyclin/CDK positive transcription elongation factor complex"/>
    <property type="evidence" value="ECO:0007669"/>
    <property type="project" value="TreeGrafter"/>
</dbReference>
<dbReference type="InterPro" id="IPR050108">
    <property type="entry name" value="CDK"/>
</dbReference>
<dbReference type="Gene3D" id="1.10.510.10">
    <property type="entry name" value="Transferase(Phosphotransferase) domain 1"/>
    <property type="match status" value="1"/>
</dbReference>
<feature type="region of interest" description="Disordered" evidence="12">
    <location>
        <begin position="1093"/>
        <end position="1352"/>
    </location>
</feature>
<feature type="region of interest" description="Disordered" evidence="12">
    <location>
        <begin position="512"/>
        <end position="556"/>
    </location>
</feature>
<evidence type="ECO:0000256" key="3">
    <source>
        <dbReference type="ARBA" id="ARBA00022527"/>
    </source>
</evidence>
<organism evidence="14 15">
    <name type="scientific">Clarias magur</name>
    <name type="common">Asian catfish</name>
    <name type="synonym">Macropteronotus magur</name>
    <dbReference type="NCBI Taxonomy" id="1594786"/>
    <lineage>
        <taxon>Eukaryota</taxon>
        <taxon>Metazoa</taxon>
        <taxon>Chordata</taxon>
        <taxon>Craniata</taxon>
        <taxon>Vertebrata</taxon>
        <taxon>Euteleostomi</taxon>
        <taxon>Actinopterygii</taxon>
        <taxon>Neopterygii</taxon>
        <taxon>Teleostei</taxon>
        <taxon>Ostariophysi</taxon>
        <taxon>Siluriformes</taxon>
        <taxon>Clariidae</taxon>
        <taxon>Clarias</taxon>
    </lineage>
</organism>
<dbReference type="Gene3D" id="3.30.200.20">
    <property type="entry name" value="Phosphorylase Kinase, domain 1"/>
    <property type="match status" value="1"/>
</dbReference>
<evidence type="ECO:0000256" key="2">
    <source>
        <dbReference type="ARBA" id="ARBA00006485"/>
    </source>
</evidence>
<dbReference type="InterPro" id="IPR008271">
    <property type="entry name" value="Ser/Thr_kinase_AS"/>
</dbReference>
<sequence length="1352" mass="148120">MPNPEISHDGRGRSPSAQRNRRHERRSKGPGSCGASVNAARRERHRDGKQRSSASRRKRRRHGREREARRTPEKPDGFGRDGDAHGLAVEYDDVSSQSERFSGSPSPRAEPWADLAELRDGGVTPARKSRREPADSSGSRQELKSKDEKSSRERDALSKSRERTRNHDSNGKKSSADNKREAKRHKSRTKPDKEPPSAYRDTPQAYRDERDELRAYRRSPGFNKAESPYSSSYQYGYQSPSYNQFSSYTSKRLSPSSTYYSRDSEQYSGYSASKSPSSKRKRSPGSPYAWRRSPSPYEGWEHTSSPYSRKRSRSPYRKSVSPSPEQRRPGKSRSRSPYTSSRRSRSRSRHRHSRSRSRPSSLSPSTLTFKSSLAAELSKQKKAKAAEAARAKSSSNASTPTKGSSSSSTAPQPSPVINHIAKKTRPPSPPPPASEKGPRSPASSQPQSPVDKNAKSTSEVPPSNRESKVKEEKRKGQAAQAKEKEKVIAPVSSMSTLPLPNLIDHVDATDSLKNSTLSGKKKPEKKTRHLLTDLPLPPELPGSTLGSPQSPPDEKKAAMLRRRPKICGPRFGEIKETEIDWGKRCVDKFEIIGITGEGTYGQVYKAKDKDTAEMVALKKVRLDNEKEGFPITAIREIKILRQLNHKSIINMKEIVTDKEDALDFKNDKGAFYLVFEYMDHDLMGLLESGLVHFNESHIKSFMRQLLEGLDYCHKKNFLHRDIKCSNILLNNKGQIKLADFGLARLYNSEESRPYTNKVITLWYRPPELLLGEERYTPAIDVWSCGCILGELFTKKPIFQANQELAQLELISRICGSPCPAVWPDVIKLPYFNTMKPKKQYRRRLREEFAFIPLTALDLFDHMLALDPSKRCTAEQALSSDFLRDVDPAKMPPPDLPLWQDCHELWSKKRRRQKQMPEELAAPKVPRKELGLDDSRSNTPQGFPSAGGLKGSGTTAAAMLDPKGPNSQLTQEQLAVLLNLLQSKSAPAGSAQLSQAMGFKMNPETLQHLTKALLPGAAESERQPEPPGQSQSKAPKPSLSAPRTPPLPKPPSPPTPQQQQQQGKQHDGDVSATATQTAVTMLLARFLKVQQSTDALTTEGAESTVPTTAVAAAPAPLLSTEVKPPEPSPVSPATEGSVSSSRAPEPLSILPPDQRPPEPPEPPPCADLDYRQAPDSQPLLSSSCPSSAVLGEAARPPEPDYHPPPPPPRSHLPPPPFPPAGFGESYLSHMMGGGGAGGGIPPHAHAHATSSAPVPFPHGAAPGGSASGVPAGGGGVSSSSMVFSGDKDHRFEYNHSPIPMEGTSHPSSIHLYNPAFGQKDGGAPPPSIPPPPPGQVWGSPSQSGAPPLPLGID</sequence>
<feature type="compositionally biased region" description="Low complexity" evidence="12">
    <location>
        <begin position="267"/>
        <end position="276"/>
    </location>
</feature>
<keyword evidence="3" id="KW-0723">Serine/threonine-protein kinase</keyword>
<comment type="catalytic activity">
    <reaction evidence="10">
        <text>L-seryl-[protein] + ATP = O-phospho-L-seryl-[protein] + ADP + H(+)</text>
        <dbReference type="Rhea" id="RHEA:17989"/>
        <dbReference type="Rhea" id="RHEA-COMP:9863"/>
        <dbReference type="Rhea" id="RHEA-COMP:11604"/>
        <dbReference type="ChEBI" id="CHEBI:15378"/>
        <dbReference type="ChEBI" id="CHEBI:29999"/>
        <dbReference type="ChEBI" id="CHEBI:30616"/>
        <dbReference type="ChEBI" id="CHEBI:83421"/>
        <dbReference type="ChEBI" id="CHEBI:456216"/>
        <dbReference type="EC" id="2.7.11.22"/>
    </reaction>
</comment>
<dbReference type="Proteomes" id="UP000727407">
    <property type="component" value="Unassembled WGS sequence"/>
</dbReference>
<feature type="compositionally biased region" description="Basic and acidic residues" evidence="12">
    <location>
        <begin position="1"/>
        <end position="12"/>
    </location>
</feature>
<keyword evidence="6 14" id="KW-0418">Kinase</keyword>
<protein>
    <submittedName>
        <fullName evidence="14">Cyclin-dependent kinase 13</fullName>
    </submittedName>
</protein>
<feature type="compositionally biased region" description="Low complexity" evidence="12">
    <location>
        <begin position="227"/>
        <end position="242"/>
    </location>
</feature>
<keyword evidence="15" id="KW-1185">Reference proteome</keyword>
<feature type="region of interest" description="Disordered" evidence="12">
    <location>
        <begin position="1016"/>
        <end position="1073"/>
    </location>
</feature>
<accession>A0A8J4X842</accession>
<evidence type="ECO:0000256" key="5">
    <source>
        <dbReference type="ARBA" id="ARBA00022741"/>
    </source>
</evidence>
<evidence type="ECO:0000256" key="12">
    <source>
        <dbReference type="SAM" id="MobiDB-lite"/>
    </source>
</evidence>
<dbReference type="FunFam" id="3.30.200.20:FF:000074">
    <property type="entry name" value="cyclin-dependent kinase 12 isoform X2"/>
    <property type="match status" value="1"/>
</dbReference>
<dbReference type="SMART" id="SM00220">
    <property type="entry name" value="S_TKc"/>
    <property type="match status" value="1"/>
</dbReference>
<feature type="compositionally biased region" description="Low complexity" evidence="12">
    <location>
        <begin position="391"/>
        <end position="411"/>
    </location>
</feature>
<dbReference type="PROSITE" id="PS50011">
    <property type="entry name" value="PROTEIN_KINASE_DOM"/>
    <property type="match status" value="1"/>
</dbReference>
<reference evidence="14" key="1">
    <citation type="submission" date="2020-07" db="EMBL/GenBank/DDBJ databases">
        <title>Clarias magur genome sequencing, assembly and annotation.</title>
        <authorList>
            <person name="Kushwaha B."/>
            <person name="Kumar R."/>
            <person name="Das P."/>
            <person name="Joshi C.G."/>
            <person name="Kumar D."/>
            <person name="Nagpure N.S."/>
            <person name="Pandey M."/>
            <person name="Agarwal S."/>
            <person name="Srivastava S."/>
            <person name="Singh M."/>
            <person name="Sahoo L."/>
            <person name="Jayasankar P."/>
            <person name="Meher P.K."/>
            <person name="Koringa P.G."/>
            <person name="Iquebal M.A."/>
            <person name="Das S.P."/>
            <person name="Bit A."/>
            <person name="Patnaik S."/>
            <person name="Patel N."/>
            <person name="Shah T.M."/>
            <person name="Hinsu A."/>
            <person name="Jena J.K."/>
        </authorList>
    </citation>
    <scope>NUCLEOTIDE SEQUENCE</scope>
    <source>
        <strain evidence="14">CIFAMagur01</strain>
        <tissue evidence="14">Testis</tissue>
    </source>
</reference>
<feature type="compositionally biased region" description="Basic and acidic residues" evidence="12">
    <location>
        <begin position="64"/>
        <end position="84"/>
    </location>
</feature>
<feature type="compositionally biased region" description="Basic and acidic residues" evidence="12">
    <location>
        <begin position="465"/>
        <end position="487"/>
    </location>
</feature>
<name>A0A8J4X842_CLAMG</name>
<feature type="compositionally biased region" description="Basic residues" evidence="12">
    <location>
        <begin position="51"/>
        <end position="63"/>
    </location>
</feature>
<dbReference type="PROSITE" id="PS00108">
    <property type="entry name" value="PROTEIN_KINASE_ST"/>
    <property type="match status" value="1"/>
</dbReference>
<dbReference type="GO" id="GO:0005524">
    <property type="term" value="F:ATP binding"/>
    <property type="evidence" value="ECO:0007669"/>
    <property type="project" value="UniProtKB-KW"/>
</dbReference>
<feature type="compositionally biased region" description="Low complexity" evidence="12">
    <location>
        <begin position="1240"/>
        <end position="1259"/>
    </location>
</feature>
<dbReference type="Pfam" id="PF00069">
    <property type="entry name" value="Pkinase"/>
    <property type="match status" value="1"/>
</dbReference>
<feature type="compositionally biased region" description="Low complexity" evidence="12">
    <location>
        <begin position="358"/>
        <end position="377"/>
    </location>
</feature>
<dbReference type="CDD" id="cd07864">
    <property type="entry name" value="STKc_CDK12"/>
    <property type="match status" value="1"/>
</dbReference>
<evidence type="ECO:0000313" key="15">
    <source>
        <dbReference type="Proteomes" id="UP000727407"/>
    </source>
</evidence>
<dbReference type="PANTHER" id="PTHR24056">
    <property type="entry name" value="CELL DIVISION PROTEIN KINASE"/>
    <property type="match status" value="1"/>
</dbReference>
<feature type="compositionally biased region" description="Pro residues" evidence="12">
    <location>
        <begin position="1322"/>
        <end position="1333"/>
    </location>
</feature>
<feature type="compositionally biased region" description="Pro residues" evidence="12">
    <location>
        <begin position="1152"/>
        <end position="1164"/>
    </location>
</feature>
<dbReference type="GO" id="GO:0004693">
    <property type="term" value="F:cyclin-dependent protein serine/threonine kinase activity"/>
    <property type="evidence" value="ECO:0007669"/>
    <property type="project" value="UniProtKB-EC"/>
</dbReference>
<keyword evidence="4" id="KW-0808">Transferase</keyword>
<proteinExistence type="inferred from homology"/>
<evidence type="ECO:0000256" key="8">
    <source>
        <dbReference type="ARBA" id="ARBA00023242"/>
    </source>
</evidence>
<feature type="compositionally biased region" description="Gly residues" evidence="12">
    <location>
        <begin position="1230"/>
        <end position="1239"/>
    </location>
</feature>
<dbReference type="GO" id="GO:0032968">
    <property type="term" value="P:positive regulation of transcription elongation by RNA polymerase II"/>
    <property type="evidence" value="ECO:0007669"/>
    <property type="project" value="TreeGrafter"/>
</dbReference>
<feature type="compositionally biased region" description="Polar residues" evidence="12">
    <location>
        <begin position="243"/>
        <end position="261"/>
    </location>
</feature>
<evidence type="ECO:0000256" key="11">
    <source>
        <dbReference type="ARBA" id="ARBA00049280"/>
    </source>
</evidence>
<dbReference type="PANTHER" id="PTHR24056:SF459">
    <property type="entry name" value="CYCLIN-DEPENDENT KINASE 13"/>
    <property type="match status" value="1"/>
</dbReference>
<comment type="similarity">
    <text evidence="2">Belongs to the protein kinase superfamily. CMGC Ser/Thr protein kinase family. CDC2/CDKX subfamily.</text>
</comment>
<evidence type="ECO:0000313" key="14">
    <source>
        <dbReference type="EMBL" id="KAF5905221.1"/>
    </source>
</evidence>
<dbReference type="OrthoDB" id="28397at2759"/>
<evidence type="ECO:0000259" key="13">
    <source>
        <dbReference type="PROSITE" id="PS50011"/>
    </source>
</evidence>
<feature type="compositionally biased region" description="Pro residues" evidence="12">
    <location>
        <begin position="1201"/>
        <end position="1218"/>
    </location>
</feature>
<evidence type="ECO:0000256" key="6">
    <source>
        <dbReference type="ARBA" id="ARBA00022777"/>
    </source>
</evidence>
<dbReference type="InterPro" id="IPR000719">
    <property type="entry name" value="Prot_kinase_dom"/>
</dbReference>
<dbReference type="GO" id="GO:0030332">
    <property type="term" value="F:cyclin binding"/>
    <property type="evidence" value="ECO:0007669"/>
    <property type="project" value="TreeGrafter"/>
</dbReference>
<feature type="compositionally biased region" description="Gly residues" evidence="12">
    <location>
        <begin position="1260"/>
        <end position="1275"/>
    </location>
</feature>
<dbReference type="FunFam" id="1.10.510.10:FF:000102">
    <property type="entry name" value="cyclin-dependent kinase 12 isoform X1"/>
    <property type="match status" value="1"/>
</dbReference>
<keyword evidence="7" id="KW-0067">ATP-binding</keyword>
<keyword evidence="8" id="KW-0539">Nucleus</keyword>
<evidence type="ECO:0000256" key="1">
    <source>
        <dbReference type="ARBA" id="ARBA00004324"/>
    </source>
</evidence>
<feature type="compositionally biased region" description="Basic and acidic residues" evidence="12">
    <location>
        <begin position="206"/>
        <end position="215"/>
    </location>
</feature>
<keyword evidence="5" id="KW-0547">Nucleotide-binding</keyword>
<dbReference type="GO" id="GO:0016607">
    <property type="term" value="C:nuclear speck"/>
    <property type="evidence" value="ECO:0007669"/>
    <property type="project" value="UniProtKB-SubCell"/>
</dbReference>
<dbReference type="GO" id="GO:0008353">
    <property type="term" value="F:RNA polymerase II CTD heptapeptide repeat kinase activity"/>
    <property type="evidence" value="ECO:0007669"/>
    <property type="project" value="UniProtKB-EC"/>
</dbReference>
<comment type="catalytic activity">
    <reaction evidence="9">
        <text>L-threonyl-[protein] + ATP = O-phospho-L-threonyl-[protein] + ADP + H(+)</text>
        <dbReference type="Rhea" id="RHEA:46608"/>
        <dbReference type="Rhea" id="RHEA-COMP:11060"/>
        <dbReference type="Rhea" id="RHEA-COMP:11605"/>
        <dbReference type="ChEBI" id="CHEBI:15378"/>
        <dbReference type="ChEBI" id="CHEBI:30013"/>
        <dbReference type="ChEBI" id="CHEBI:30616"/>
        <dbReference type="ChEBI" id="CHEBI:61977"/>
        <dbReference type="ChEBI" id="CHEBI:456216"/>
        <dbReference type="EC" id="2.7.11.22"/>
    </reaction>
</comment>
<feature type="compositionally biased region" description="Low complexity" evidence="12">
    <location>
        <begin position="1175"/>
        <end position="1186"/>
    </location>
</feature>
<feature type="compositionally biased region" description="Basic residues" evidence="12">
    <location>
        <begin position="519"/>
        <end position="529"/>
    </location>
</feature>
<comment type="subcellular location">
    <subcellularLocation>
        <location evidence="1">Nucleus speckle</location>
    </subcellularLocation>
</comment>
<feature type="compositionally biased region" description="Low complexity" evidence="12">
    <location>
        <begin position="439"/>
        <end position="449"/>
    </location>
</feature>
<dbReference type="SUPFAM" id="SSF56112">
    <property type="entry name" value="Protein kinase-like (PK-like)"/>
    <property type="match status" value="1"/>
</dbReference>
<comment type="caution">
    <text evidence="14">The sequence shown here is derived from an EMBL/GenBank/DDBJ whole genome shotgun (WGS) entry which is preliminary data.</text>
</comment>
<gene>
    <name evidence="14" type="primary">cdk13</name>
    <name evidence="14" type="ORF">DAT39_005031</name>
</gene>